<proteinExistence type="inferred from homology"/>
<evidence type="ECO:0000256" key="14">
    <source>
        <dbReference type="RuleBase" id="RU362125"/>
    </source>
</evidence>
<comment type="function">
    <text evidence="10">Short-chain specific acyl-CoA dehydrogenase is one of the acyl-CoA dehydrogenases that catalyze the first step of mitochondrial fatty acid beta-oxidation, an aerobic process breaking down fatty acids into acetyl-CoA and allowing the production of energy from fats. The first step of fatty acid beta-oxidation consists in the removal of one hydrogen from C-2 and C-3 of the straight-chain fatty acyl-CoA thioester, resulting in the formation of trans-2-enoyl-CoA. Among the different mitochondrial acyl-CoA dehydrogenases, short-chain specific acyl-CoA dehydrogenase acts specifically on acyl-CoAs with saturated 4 to 6 carbons long primary chains.</text>
</comment>
<dbReference type="Gene3D" id="1.10.540.10">
    <property type="entry name" value="Acyl-CoA dehydrogenase/oxidase, N-terminal domain"/>
    <property type="match status" value="1"/>
</dbReference>
<dbReference type="InterPro" id="IPR046373">
    <property type="entry name" value="Acyl-CoA_Oxase/DH_mid-dom_sf"/>
</dbReference>
<evidence type="ECO:0000256" key="9">
    <source>
        <dbReference type="ARBA" id="ARBA00044204"/>
    </source>
</evidence>
<comment type="pathway">
    <text evidence="2">Lipid metabolism; mitochondrial fatty acid beta-oxidation.</text>
</comment>
<dbReference type="GO" id="GO:0046359">
    <property type="term" value="P:butyrate catabolic process"/>
    <property type="evidence" value="ECO:0007669"/>
    <property type="project" value="TreeGrafter"/>
</dbReference>
<evidence type="ECO:0000256" key="12">
    <source>
        <dbReference type="ARBA" id="ARBA00049192"/>
    </source>
</evidence>
<comment type="catalytic activity">
    <reaction evidence="13">
        <text>butanoyl-CoA + oxidized [electron-transfer flavoprotein] + H(+) = (2E)-butenoyl-CoA + reduced [electron-transfer flavoprotein]</text>
        <dbReference type="Rhea" id="RHEA:24004"/>
        <dbReference type="Rhea" id="RHEA-COMP:10685"/>
        <dbReference type="Rhea" id="RHEA-COMP:10686"/>
        <dbReference type="ChEBI" id="CHEBI:15378"/>
        <dbReference type="ChEBI" id="CHEBI:57332"/>
        <dbReference type="ChEBI" id="CHEBI:57371"/>
        <dbReference type="ChEBI" id="CHEBI:57692"/>
        <dbReference type="ChEBI" id="CHEBI:58307"/>
        <dbReference type="EC" id="1.3.8.1"/>
    </reaction>
    <physiologicalReaction direction="left-to-right" evidence="13">
        <dbReference type="Rhea" id="RHEA:24005"/>
    </physiologicalReaction>
</comment>
<dbReference type="EC" id="1.3.8.1" evidence="4"/>
<dbReference type="FunFam" id="1.10.540.10:FF:000002">
    <property type="entry name" value="Acyl-CoA dehydrogenase FadE19"/>
    <property type="match status" value="1"/>
</dbReference>
<evidence type="ECO:0000256" key="7">
    <source>
        <dbReference type="ARBA" id="ARBA00023002"/>
    </source>
</evidence>
<evidence type="ECO:0000313" key="19">
    <source>
        <dbReference type="Proteomes" id="UP000594454"/>
    </source>
</evidence>
<evidence type="ECO:0000259" key="17">
    <source>
        <dbReference type="Pfam" id="PF02771"/>
    </source>
</evidence>
<reference evidence="18 19" key="1">
    <citation type="submission" date="2020-11" db="EMBL/GenBank/DDBJ databases">
        <authorList>
            <person name="Wallbank WR R."/>
            <person name="Pardo Diaz C."/>
            <person name="Kozak K."/>
            <person name="Martin S."/>
            <person name="Jiggins C."/>
            <person name="Moest M."/>
            <person name="Warren A I."/>
            <person name="Generalovic N T."/>
            <person name="Byers J.R.P. K."/>
            <person name="Montejo-Kovacevich G."/>
            <person name="Yen C E."/>
        </authorList>
    </citation>
    <scope>NUCLEOTIDE SEQUENCE [LARGE SCALE GENOMIC DNA]</scope>
</reference>
<dbReference type="InterPro" id="IPR009075">
    <property type="entry name" value="AcylCo_DH/oxidase_C"/>
</dbReference>
<dbReference type="Proteomes" id="UP000594454">
    <property type="component" value="Chromosome 3"/>
</dbReference>
<dbReference type="PANTHER" id="PTHR43884:SF26">
    <property type="entry name" value="MEDIUM-CHAIN SPECIFIC ACYL-COA DEHYDROGENASE, MITOCHONDRIAL-LIKE PROTEIN-RELATED"/>
    <property type="match status" value="1"/>
</dbReference>
<dbReference type="PANTHER" id="PTHR43884">
    <property type="entry name" value="ACYL-COA DEHYDROGENASE"/>
    <property type="match status" value="1"/>
</dbReference>
<comment type="cofactor">
    <cofactor evidence="1 14">
        <name>FAD</name>
        <dbReference type="ChEBI" id="CHEBI:57692"/>
    </cofactor>
</comment>
<dbReference type="Pfam" id="PF02770">
    <property type="entry name" value="Acyl-CoA_dh_M"/>
    <property type="match status" value="1"/>
</dbReference>
<evidence type="ECO:0000256" key="10">
    <source>
        <dbReference type="ARBA" id="ARBA00045387"/>
    </source>
</evidence>
<evidence type="ECO:0000256" key="6">
    <source>
        <dbReference type="ARBA" id="ARBA00022827"/>
    </source>
</evidence>
<keyword evidence="7 14" id="KW-0560">Oxidoreductase</keyword>
<dbReference type="AlphaFoldDB" id="A0A7R8US67"/>
<feature type="domain" description="Acyl-CoA dehydrogenase/oxidase C-terminal" evidence="15">
    <location>
        <begin position="247"/>
        <end position="396"/>
    </location>
</feature>
<dbReference type="SUPFAM" id="SSF56645">
    <property type="entry name" value="Acyl-CoA dehydrogenase NM domain-like"/>
    <property type="match status" value="1"/>
</dbReference>
<dbReference type="Pfam" id="PF02771">
    <property type="entry name" value="Acyl-CoA_dh_N"/>
    <property type="match status" value="1"/>
</dbReference>
<name>A0A7R8US67_HERIL</name>
<comment type="catalytic activity">
    <reaction evidence="11">
        <text>pentanoyl-CoA + oxidized [electron-transfer flavoprotein] + H(+) = (2E)-pentenoyl-CoA + reduced [electron-transfer flavoprotein]</text>
        <dbReference type="Rhea" id="RHEA:43456"/>
        <dbReference type="Rhea" id="RHEA-COMP:10685"/>
        <dbReference type="Rhea" id="RHEA-COMP:10686"/>
        <dbReference type="ChEBI" id="CHEBI:15378"/>
        <dbReference type="ChEBI" id="CHEBI:57389"/>
        <dbReference type="ChEBI" id="CHEBI:57692"/>
        <dbReference type="ChEBI" id="CHEBI:58307"/>
        <dbReference type="ChEBI" id="CHEBI:86160"/>
    </reaction>
    <physiologicalReaction direction="left-to-right" evidence="11">
        <dbReference type="Rhea" id="RHEA:43457"/>
    </physiologicalReaction>
</comment>
<evidence type="ECO:0000256" key="3">
    <source>
        <dbReference type="ARBA" id="ARBA00009347"/>
    </source>
</evidence>
<comment type="similarity">
    <text evidence="3 14">Belongs to the acyl-CoA dehydrogenase family.</text>
</comment>
<dbReference type="FunFam" id="1.20.140.10:FF:000004">
    <property type="entry name" value="Acyl-CoA dehydrogenase FadE25"/>
    <property type="match status" value="1"/>
</dbReference>
<evidence type="ECO:0000256" key="11">
    <source>
        <dbReference type="ARBA" id="ARBA00048499"/>
    </source>
</evidence>
<organism evidence="18 19">
    <name type="scientific">Hermetia illucens</name>
    <name type="common">Black soldier fly</name>
    <dbReference type="NCBI Taxonomy" id="343691"/>
    <lineage>
        <taxon>Eukaryota</taxon>
        <taxon>Metazoa</taxon>
        <taxon>Ecdysozoa</taxon>
        <taxon>Arthropoda</taxon>
        <taxon>Hexapoda</taxon>
        <taxon>Insecta</taxon>
        <taxon>Pterygota</taxon>
        <taxon>Neoptera</taxon>
        <taxon>Endopterygota</taxon>
        <taxon>Diptera</taxon>
        <taxon>Brachycera</taxon>
        <taxon>Stratiomyomorpha</taxon>
        <taxon>Stratiomyidae</taxon>
        <taxon>Hermetiinae</taxon>
        <taxon>Hermetia</taxon>
    </lineage>
</organism>
<evidence type="ECO:0000256" key="13">
    <source>
        <dbReference type="ARBA" id="ARBA00050758"/>
    </source>
</evidence>
<evidence type="ECO:0000259" key="15">
    <source>
        <dbReference type="Pfam" id="PF00441"/>
    </source>
</evidence>
<sequence length="403" mass="43904">MLNILFRQSCRRLAKNSICNLHTLPSQHAELEEVCRKFADKTIKPMSAKIDKLAEYPQDLLSKVGEMGLMGINAPREFCGTGLDIYGTSVAVEELARVCASTGALVSIHNILYLDFLSTYGNKYHKETFLPPYTQGIPGAFALSEFDAGSDVVNISTTAKKDGNSYIINGTKAWVTSGIEAEMAIVFATFDRSKGYGGLSAFMIPLNADGVIKGKRERKLGIRATSTCTLTFTDVQIPEVNLVGNPGEGFRLAMEQLSKARIGIASQAVGIAQGCLDLALHYSTERSAFGKKLFNFQAVQLRLARMCAKIEAARLLVRKAATLCVNGEKFAKNSSMAKLMAAETANFCANECVQILGAMGYVEDMPAERYYRDAKITDIYGGVTDIQLKVIADHLLKESGLKK</sequence>
<dbReference type="InterPro" id="IPR013786">
    <property type="entry name" value="AcylCoA_DH/ox_N"/>
</dbReference>
<evidence type="ECO:0000256" key="8">
    <source>
        <dbReference type="ARBA" id="ARBA00031895"/>
    </source>
</evidence>
<dbReference type="GO" id="GO:0016937">
    <property type="term" value="F:short-chain fatty acyl-CoA dehydrogenase activity"/>
    <property type="evidence" value="ECO:0007669"/>
    <property type="project" value="UniProtKB-EC"/>
</dbReference>
<dbReference type="Gene3D" id="2.40.110.10">
    <property type="entry name" value="Butyryl-CoA Dehydrogenase, subunit A, domain 2"/>
    <property type="match status" value="1"/>
</dbReference>
<dbReference type="SUPFAM" id="SSF47203">
    <property type="entry name" value="Acyl-CoA dehydrogenase C-terminal domain-like"/>
    <property type="match status" value="1"/>
</dbReference>
<dbReference type="FunFam" id="2.40.110.10:FF:000001">
    <property type="entry name" value="Acyl-CoA dehydrogenase, mitochondrial"/>
    <property type="match status" value="1"/>
</dbReference>
<evidence type="ECO:0000313" key="18">
    <source>
        <dbReference type="EMBL" id="CAD7086046.1"/>
    </source>
</evidence>
<dbReference type="OMA" id="HNCLYAN"/>
<dbReference type="GO" id="GO:0050660">
    <property type="term" value="F:flavin adenine dinucleotide binding"/>
    <property type="evidence" value="ECO:0007669"/>
    <property type="project" value="InterPro"/>
</dbReference>
<evidence type="ECO:0000256" key="5">
    <source>
        <dbReference type="ARBA" id="ARBA00022630"/>
    </source>
</evidence>
<dbReference type="InterPro" id="IPR037069">
    <property type="entry name" value="AcylCoA_DH/ox_N_sf"/>
</dbReference>
<dbReference type="Gene3D" id="1.20.140.10">
    <property type="entry name" value="Butyryl-CoA Dehydrogenase, subunit A, domain 3"/>
    <property type="match status" value="1"/>
</dbReference>
<evidence type="ECO:0000256" key="4">
    <source>
        <dbReference type="ARBA" id="ARBA00012046"/>
    </source>
</evidence>
<evidence type="ECO:0000256" key="2">
    <source>
        <dbReference type="ARBA" id="ARBA00005198"/>
    </source>
</evidence>
<dbReference type="PIRSF" id="PIRSF016578">
    <property type="entry name" value="HsaA"/>
    <property type="match status" value="1"/>
</dbReference>
<keyword evidence="6 14" id="KW-0274">FAD</keyword>
<dbReference type="InterPro" id="IPR006091">
    <property type="entry name" value="Acyl-CoA_Oxase/DH_mid-dom"/>
</dbReference>
<evidence type="ECO:0000256" key="1">
    <source>
        <dbReference type="ARBA" id="ARBA00001974"/>
    </source>
</evidence>
<keyword evidence="5 14" id="KW-0285">Flavoprotein</keyword>
<dbReference type="GO" id="GO:0033539">
    <property type="term" value="P:fatty acid beta-oxidation using acyl-CoA dehydrogenase"/>
    <property type="evidence" value="ECO:0007669"/>
    <property type="project" value="TreeGrafter"/>
</dbReference>
<dbReference type="Pfam" id="PF00441">
    <property type="entry name" value="Acyl-CoA_dh_1"/>
    <property type="match status" value="1"/>
</dbReference>
<feature type="domain" description="Acyl-CoA oxidase/dehydrogenase middle" evidence="16">
    <location>
        <begin position="140"/>
        <end position="235"/>
    </location>
</feature>
<evidence type="ECO:0000259" key="16">
    <source>
        <dbReference type="Pfam" id="PF02770"/>
    </source>
</evidence>
<dbReference type="OrthoDB" id="10254877at2759"/>
<feature type="domain" description="Acyl-CoA dehydrogenase/oxidase N-terminal" evidence="17">
    <location>
        <begin position="27"/>
        <end position="136"/>
    </location>
</feature>
<dbReference type="InterPro" id="IPR036250">
    <property type="entry name" value="AcylCo_DH-like_C"/>
</dbReference>
<dbReference type="EMBL" id="LR899011">
    <property type="protein sequence ID" value="CAD7086046.1"/>
    <property type="molecule type" value="Genomic_DNA"/>
</dbReference>
<accession>A0A7R8US67</accession>
<dbReference type="GO" id="GO:0005739">
    <property type="term" value="C:mitochondrion"/>
    <property type="evidence" value="ECO:0007669"/>
    <property type="project" value="TreeGrafter"/>
</dbReference>
<comment type="catalytic activity">
    <reaction evidence="12">
        <text>hexanoyl-CoA + oxidized [electron-transfer flavoprotein] + H(+) = (2E)-hexenoyl-CoA + reduced [electron-transfer flavoprotein]</text>
        <dbReference type="Rhea" id="RHEA:43464"/>
        <dbReference type="Rhea" id="RHEA-COMP:10685"/>
        <dbReference type="Rhea" id="RHEA-COMP:10686"/>
        <dbReference type="ChEBI" id="CHEBI:15378"/>
        <dbReference type="ChEBI" id="CHEBI:57692"/>
        <dbReference type="ChEBI" id="CHEBI:58307"/>
        <dbReference type="ChEBI" id="CHEBI:62077"/>
        <dbReference type="ChEBI" id="CHEBI:62620"/>
    </reaction>
    <physiologicalReaction direction="left-to-right" evidence="12">
        <dbReference type="Rhea" id="RHEA:43465"/>
    </physiologicalReaction>
</comment>
<keyword evidence="19" id="KW-1185">Reference proteome</keyword>
<dbReference type="InterPro" id="IPR009100">
    <property type="entry name" value="AcylCoA_DH/oxidase_NM_dom_sf"/>
</dbReference>
<protein>
    <recommendedName>
        <fullName evidence="9">Short-chain specific acyl-CoA dehydrogenase, mitochondrial</fullName>
        <ecNumber evidence="4">1.3.8.1</ecNumber>
    </recommendedName>
    <alternativeName>
        <fullName evidence="8">Butyryl-CoA dehydrogenase</fullName>
    </alternativeName>
</protein>
<dbReference type="InParanoid" id="A0A7R8US67"/>
<gene>
    <name evidence="18" type="ORF">HERILL_LOCUS8847</name>
</gene>